<keyword evidence="3 5" id="KW-0378">Hydrolase</keyword>
<keyword evidence="8" id="KW-1185">Reference proteome</keyword>
<dbReference type="InterPro" id="IPR020084">
    <property type="entry name" value="NUDIX_hydrolase_CS"/>
</dbReference>
<evidence type="ECO:0000256" key="3">
    <source>
        <dbReference type="ARBA" id="ARBA00022801"/>
    </source>
</evidence>
<evidence type="ECO:0000256" key="4">
    <source>
        <dbReference type="ARBA" id="ARBA00022842"/>
    </source>
</evidence>
<dbReference type="AlphaFoldDB" id="A0A563E2R0"/>
<comment type="caution">
    <text evidence="7">The sequence shown here is derived from an EMBL/GenBank/DDBJ whole genome shotgun (WGS) entry which is preliminary data.</text>
</comment>
<evidence type="ECO:0000256" key="2">
    <source>
        <dbReference type="ARBA" id="ARBA00005582"/>
    </source>
</evidence>
<dbReference type="GO" id="GO:0016787">
    <property type="term" value="F:hydrolase activity"/>
    <property type="evidence" value="ECO:0007669"/>
    <property type="project" value="UniProtKB-KW"/>
</dbReference>
<comment type="similarity">
    <text evidence="2 5">Belongs to the Nudix hydrolase family.</text>
</comment>
<organism evidence="7 8">
    <name type="scientific">Leekyejoonella antrihumi</name>
    <dbReference type="NCBI Taxonomy" id="1660198"/>
    <lineage>
        <taxon>Bacteria</taxon>
        <taxon>Bacillati</taxon>
        <taxon>Actinomycetota</taxon>
        <taxon>Actinomycetes</taxon>
        <taxon>Micrococcales</taxon>
        <taxon>Dermacoccaceae</taxon>
        <taxon>Leekyejoonella</taxon>
    </lineage>
</organism>
<dbReference type="PROSITE" id="PS51462">
    <property type="entry name" value="NUDIX"/>
    <property type="match status" value="1"/>
</dbReference>
<sequence length="155" mass="16583">MAIDPLSPNGRTAAAGVAIFNVSGSLLLGRHEHDGRWATFGGSVEDGESTQGAALREVREEAGLELEDAELFGTFGGSPIYTVQYADGTSQSYEVTMFGHVTSGQVLPRPDVVEILECRWFTPDALTASILAPDMAEIVPAALDWFRSRGRAPDN</sequence>
<dbReference type="EMBL" id="VCQV01000011">
    <property type="protein sequence ID" value="TWP36533.1"/>
    <property type="molecule type" value="Genomic_DNA"/>
</dbReference>
<dbReference type="PANTHER" id="PTHR43046:SF12">
    <property type="entry name" value="GDP-MANNOSE MANNOSYL HYDROLASE"/>
    <property type="match status" value="1"/>
</dbReference>
<reference evidence="7 8" key="1">
    <citation type="submission" date="2019-05" db="EMBL/GenBank/DDBJ databases">
        <authorList>
            <person name="Lee S.D."/>
        </authorList>
    </citation>
    <scope>NUCLEOTIDE SEQUENCE [LARGE SCALE GENOMIC DNA]</scope>
    <source>
        <strain evidence="7 8">C5-26</strain>
    </source>
</reference>
<comment type="cofactor">
    <cofactor evidence="1">
        <name>Mg(2+)</name>
        <dbReference type="ChEBI" id="CHEBI:18420"/>
    </cofactor>
</comment>
<reference evidence="7 8" key="2">
    <citation type="submission" date="2019-08" db="EMBL/GenBank/DDBJ databases">
        <title>Jejuicoccus antrihumi gen. nov., sp. nov., a new member of the family Dermacoccaceae isolated from a cave.</title>
        <authorList>
            <person name="Schumann P."/>
            <person name="Kim I.S."/>
        </authorList>
    </citation>
    <scope>NUCLEOTIDE SEQUENCE [LARGE SCALE GENOMIC DNA]</scope>
    <source>
        <strain evidence="7 8">C5-26</strain>
    </source>
</reference>
<dbReference type="Gene3D" id="3.90.79.10">
    <property type="entry name" value="Nucleoside Triphosphate Pyrophosphohydrolase"/>
    <property type="match status" value="1"/>
</dbReference>
<accession>A0A563E2R0</accession>
<evidence type="ECO:0000256" key="5">
    <source>
        <dbReference type="RuleBase" id="RU003476"/>
    </source>
</evidence>
<proteinExistence type="inferred from homology"/>
<dbReference type="InterPro" id="IPR015797">
    <property type="entry name" value="NUDIX_hydrolase-like_dom_sf"/>
</dbReference>
<dbReference type="PANTHER" id="PTHR43046">
    <property type="entry name" value="GDP-MANNOSE MANNOSYL HYDROLASE"/>
    <property type="match status" value="1"/>
</dbReference>
<name>A0A563E2R0_9MICO</name>
<dbReference type="InterPro" id="IPR000086">
    <property type="entry name" value="NUDIX_hydrolase_dom"/>
</dbReference>
<dbReference type="RefSeq" id="WP_146316616.1">
    <property type="nucleotide sequence ID" value="NZ_VCQV01000011.1"/>
</dbReference>
<dbReference type="PROSITE" id="PS00893">
    <property type="entry name" value="NUDIX_BOX"/>
    <property type="match status" value="1"/>
</dbReference>
<evidence type="ECO:0000313" key="8">
    <source>
        <dbReference type="Proteomes" id="UP000320244"/>
    </source>
</evidence>
<dbReference type="InterPro" id="IPR020476">
    <property type="entry name" value="Nudix_hydrolase"/>
</dbReference>
<dbReference type="PRINTS" id="PR00502">
    <property type="entry name" value="NUDIXFAMILY"/>
</dbReference>
<dbReference type="OrthoDB" id="1650177at2"/>
<keyword evidence="4" id="KW-0460">Magnesium</keyword>
<dbReference type="Pfam" id="PF00293">
    <property type="entry name" value="NUDIX"/>
    <property type="match status" value="1"/>
</dbReference>
<feature type="domain" description="Nudix hydrolase" evidence="6">
    <location>
        <begin position="10"/>
        <end position="143"/>
    </location>
</feature>
<gene>
    <name evidence="7" type="ORF">FGL98_10010</name>
</gene>
<dbReference type="Proteomes" id="UP000320244">
    <property type="component" value="Unassembled WGS sequence"/>
</dbReference>
<evidence type="ECO:0000259" key="6">
    <source>
        <dbReference type="PROSITE" id="PS51462"/>
    </source>
</evidence>
<protein>
    <submittedName>
        <fullName evidence="7">NUDIX domain-containing protein</fullName>
    </submittedName>
</protein>
<evidence type="ECO:0000256" key="1">
    <source>
        <dbReference type="ARBA" id="ARBA00001946"/>
    </source>
</evidence>
<evidence type="ECO:0000313" key="7">
    <source>
        <dbReference type="EMBL" id="TWP36533.1"/>
    </source>
</evidence>
<dbReference type="SUPFAM" id="SSF55811">
    <property type="entry name" value="Nudix"/>
    <property type="match status" value="1"/>
</dbReference>